<dbReference type="PANTHER" id="PTHR30037:SF4">
    <property type="entry name" value="DNA-3-METHYLADENINE GLYCOSYLASE I"/>
    <property type="match status" value="1"/>
</dbReference>
<sequence length="189" mass="21559">MDNIRCTWCLGSPEYIHYHDTEWGIPVYDDPSLFECIVLESAQAGLSWITILRKREGYRAVFNGFDPSKVAKMTRDDVERLLLDERIVRHRAKIEATINNAQAFLRIADEFGSFSQYYWGFSDHKVIDNRVNGLAEVPAVTELSTRLAKDLKKRGFKFLGPTTCYAFMQATGMVNDHIANCVARKANDA</sequence>
<comment type="catalytic activity">
    <reaction evidence="6">
        <text>Hydrolysis of alkylated DNA, releasing 3-methyladenine.</text>
        <dbReference type="EC" id="3.2.2.20"/>
    </reaction>
</comment>
<feature type="binding site" evidence="9">
    <location>
        <position position="177"/>
    </location>
    <ligand>
        <name>Zn(2+)</name>
        <dbReference type="ChEBI" id="CHEBI:29105"/>
    </ligand>
</feature>
<protein>
    <recommendedName>
        <fullName evidence="8">DNA-3-methyladenine glycosylase I</fullName>
        <ecNumber evidence="8">3.2.2.20</ecNumber>
    </recommendedName>
</protein>
<evidence type="ECO:0000256" key="9">
    <source>
        <dbReference type="PIRSR" id="PIRSR604597-1"/>
    </source>
</evidence>
<evidence type="ECO:0000256" key="3">
    <source>
        <dbReference type="ARBA" id="ARBA00022801"/>
    </source>
</evidence>
<comment type="function">
    <text evidence="7">Hydrolysis of the deoxyribose N-glycosidic bond to excise 3-methyladenine from the damaged DNA polymer formed by alkylation lesions.</text>
</comment>
<evidence type="ECO:0000256" key="8">
    <source>
        <dbReference type="ARBA" id="ARBA00066766"/>
    </source>
</evidence>
<name>A0A7H1J3N7_9GAMM</name>
<dbReference type="EC" id="3.2.2.20" evidence="8"/>
<keyword evidence="3" id="KW-0378">Hydrolase</keyword>
<proteinExistence type="predicted"/>
<evidence type="ECO:0000256" key="6">
    <source>
        <dbReference type="ARBA" id="ARBA00052558"/>
    </source>
</evidence>
<dbReference type="KEGG" id="mard:IBG28_15605"/>
<keyword evidence="11" id="KW-1185">Reference proteome</keyword>
<reference evidence="10 11" key="1">
    <citation type="submission" date="2020-09" db="EMBL/GenBank/DDBJ databases">
        <title>Complete genome sequence of an Arctic sea ice bacterium Marinomonas arctica BSI20414.</title>
        <authorList>
            <person name="Liao L."/>
            <person name="Chen B."/>
        </authorList>
    </citation>
    <scope>NUCLEOTIDE SEQUENCE [LARGE SCALE GENOMIC DNA]</scope>
    <source>
        <strain evidence="10 11">BSI20414</strain>
    </source>
</reference>
<dbReference type="InterPro" id="IPR004597">
    <property type="entry name" value="Tag"/>
</dbReference>
<organism evidence="10 11">
    <name type="scientific">Marinomonas arctica</name>
    <dbReference type="NCBI Taxonomy" id="383750"/>
    <lineage>
        <taxon>Bacteria</taxon>
        <taxon>Pseudomonadati</taxon>
        <taxon>Pseudomonadota</taxon>
        <taxon>Gammaproteobacteria</taxon>
        <taxon>Oceanospirillales</taxon>
        <taxon>Oceanospirillaceae</taxon>
        <taxon>Marinomonas</taxon>
    </lineage>
</organism>
<dbReference type="AlphaFoldDB" id="A0A7H1J3N7"/>
<evidence type="ECO:0000313" key="11">
    <source>
        <dbReference type="Proteomes" id="UP000516370"/>
    </source>
</evidence>
<dbReference type="InterPro" id="IPR052891">
    <property type="entry name" value="DNA-3mA_glycosylase"/>
</dbReference>
<evidence type="ECO:0000256" key="7">
    <source>
        <dbReference type="ARBA" id="ARBA00057608"/>
    </source>
</evidence>
<dbReference type="FunFam" id="1.10.340.30:FF:000009">
    <property type="entry name" value="DNA-3-methyladenine glycosylase I"/>
    <property type="match status" value="1"/>
</dbReference>
<evidence type="ECO:0000313" key="10">
    <source>
        <dbReference type="EMBL" id="QNT05103.1"/>
    </source>
</evidence>
<evidence type="ECO:0000256" key="1">
    <source>
        <dbReference type="ARBA" id="ARBA00022723"/>
    </source>
</evidence>
<dbReference type="GO" id="GO:0046872">
    <property type="term" value="F:metal ion binding"/>
    <property type="evidence" value="ECO:0007669"/>
    <property type="project" value="UniProtKB-KW"/>
</dbReference>
<dbReference type="OrthoDB" id="9807664at2"/>
<feature type="binding site" evidence="9">
    <location>
        <position position="6"/>
    </location>
    <ligand>
        <name>Zn(2+)</name>
        <dbReference type="ChEBI" id="CHEBI:29105"/>
    </ligand>
</feature>
<dbReference type="Proteomes" id="UP000516370">
    <property type="component" value="Chromosome"/>
</dbReference>
<dbReference type="Pfam" id="PF03352">
    <property type="entry name" value="Adenine_glyco"/>
    <property type="match status" value="1"/>
</dbReference>
<keyword evidence="4 9" id="KW-0862">Zinc</keyword>
<accession>A0A7H1J3N7</accession>
<dbReference type="InterPro" id="IPR005019">
    <property type="entry name" value="Adenine_glyco"/>
</dbReference>
<dbReference type="InterPro" id="IPR011257">
    <property type="entry name" value="DNA_glycosylase"/>
</dbReference>
<dbReference type="PANTHER" id="PTHR30037">
    <property type="entry name" value="DNA-3-METHYLADENINE GLYCOSYLASE 1"/>
    <property type="match status" value="1"/>
</dbReference>
<dbReference type="NCBIfam" id="TIGR00624">
    <property type="entry name" value="tag"/>
    <property type="match status" value="1"/>
</dbReference>
<dbReference type="RefSeq" id="WP_111605523.1">
    <property type="nucleotide sequence ID" value="NZ_BMLJ01000001.1"/>
</dbReference>
<evidence type="ECO:0000256" key="4">
    <source>
        <dbReference type="ARBA" id="ARBA00022833"/>
    </source>
</evidence>
<keyword evidence="1 9" id="KW-0479">Metal-binding</keyword>
<dbReference type="Gene3D" id="1.10.340.30">
    <property type="entry name" value="Hypothetical protein, domain 2"/>
    <property type="match status" value="1"/>
</dbReference>
<dbReference type="GO" id="GO:0008725">
    <property type="term" value="F:DNA-3-methyladenine glycosylase activity"/>
    <property type="evidence" value="ECO:0007669"/>
    <property type="project" value="UniProtKB-EC"/>
</dbReference>
<feature type="binding site" evidence="9">
    <location>
        <position position="181"/>
    </location>
    <ligand>
        <name>Zn(2+)</name>
        <dbReference type="ChEBI" id="CHEBI:29105"/>
    </ligand>
</feature>
<feature type="binding site" evidence="9">
    <location>
        <position position="19"/>
    </location>
    <ligand>
        <name>Zn(2+)</name>
        <dbReference type="ChEBI" id="CHEBI:29105"/>
    </ligand>
</feature>
<evidence type="ECO:0000256" key="5">
    <source>
        <dbReference type="ARBA" id="ARBA00023204"/>
    </source>
</evidence>
<dbReference type="EMBL" id="CP061081">
    <property type="protein sequence ID" value="QNT05103.1"/>
    <property type="molecule type" value="Genomic_DNA"/>
</dbReference>
<gene>
    <name evidence="10" type="ORF">IBG28_15605</name>
</gene>
<dbReference type="SUPFAM" id="SSF48150">
    <property type="entry name" value="DNA-glycosylase"/>
    <property type="match status" value="1"/>
</dbReference>
<keyword evidence="5" id="KW-0234">DNA repair</keyword>
<evidence type="ECO:0000256" key="2">
    <source>
        <dbReference type="ARBA" id="ARBA00022763"/>
    </source>
</evidence>
<dbReference type="GO" id="GO:0006284">
    <property type="term" value="P:base-excision repair"/>
    <property type="evidence" value="ECO:0007669"/>
    <property type="project" value="InterPro"/>
</dbReference>
<keyword evidence="2" id="KW-0227">DNA damage</keyword>